<organism evidence="1 2">
    <name type="scientific">Clohesyomyces aquaticus</name>
    <dbReference type="NCBI Taxonomy" id="1231657"/>
    <lineage>
        <taxon>Eukaryota</taxon>
        <taxon>Fungi</taxon>
        <taxon>Dikarya</taxon>
        <taxon>Ascomycota</taxon>
        <taxon>Pezizomycotina</taxon>
        <taxon>Dothideomycetes</taxon>
        <taxon>Pleosporomycetidae</taxon>
        <taxon>Pleosporales</taxon>
        <taxon>Lindgomycetaceae</taxon>
        <taxon>Clohesyomyces</taxon>
    </lineage>
</organism>
<proteinExistence type="predicted"/>
<dbReference type="EMBL" id="MCFA01000101">
    <property type="protein sequence ID" value="ORY08465.1"/>
    <property type="molecule type" value="Genomic_DNA"/>
</dbReference>
<name>A0A1Y1ZF55_9PLEO</name>
<sequence>MRGNRGRRNPMCRVVNQSSLLGVPPCPNARQPSWSFPGGSFLMPCRSFVINGRFSDTFHALILSRVPTCPILDCSEVHNNRRYLHPRLIARFYRQQALQSTSVASIDTSSVVGRSKANCMAIEVLVELEVNVCKELWMTIEVRHRVYRSN</sequence>
<reference evidence="1 2" key="1">
    <citation type="submission" date="2016-07" db="EMBL/GenBank/DDBJ databases">
        <title>Pervasive Adenine N6-methylation of Active Genes in Fungi.</title>
        <authorList>
            <consortium name="DOE Joint Genome Institute"/>
            <person name="Mondo S.J."/>
            <person name="Dannebaum R.O."/>
            <person name="Kuo R.C."/>
            <person name="Labutti K."/>
            <person name="Haridas S."/>
            <person name="Kuo A."/>
            <person name="Salamov A."/>
            <person name="Ahrendt S.R."/>
            <person name="Lipzen A."/>
            <person name="Sullivan W."/>
            <person name="Andreopoulos W.B."/>
            <person name="Clum A."/>
            <person name="Lindquist E."/>
            <person name="Daum C."/>
            <person name="Ramamoorthy G.K."/>
            <person name="Gryganskyi A."/>
            <person name="Culley D."/>
            <person name="Magnuson J.K."/>
            <person name="James T.Y."/>
            <person name="O'Malley M.A."/>
            <person name="Stajich J.E."/>
            <person name="Spatafora J.W."/>
            <person name="Visel A."/>
            <person name="Grigoriev I.V."/>
        </authorList>
    </citation>
    <scope>NUCLEOTIDE SEQUENCE [LARGE SCALE GENOMIC DNA]</scope>
    <source>
        <strain evidence="1 2">CBS 115471</strain>
    </source>
</reference>
<evidence type="ECO:0000313" key="2">
    <source>
        <dbReference type="Proteomes" id="UP000193144"/>
    </source>
</evidence>
<dbReference type="AlphaFoldDB" id="A0A1Y1ZF55"/>
<dbReference type="Proteomes" id="UP000193144">
    <property type="component" value="Unassembled WGS sequence"/>
</dbReference>
<protein>
    <submittedName>
        <fullName evidence="1">Uncharacterized protein</fullName>
    </submittedName>
</protein>
<gene>
    <name evidence="1" type="ORF">BCR34DRAFT_11625</name>
</gene>
<keyword evidence="2" id="KW-1185">Reference proteome</keyword>
<accession>A0A1Y1ZF55</accession>
<evidence type="ECO:0000313" key="1">
    <source>
        <dbReference type="EMBL" id="ORY08465.1"/>
    </source>
</evidence>
<comment type="caution">
    <text evidence="1">The sequence shown here is derived from an EMBL/GenBank/DDBJ whole genome shotgun (WGS) entry which is preliminary data.</text>
</comment>